<gene>
    <name evidence="1" type="ORF">METZ01_LOCUS84231</name>
</gene>
<organism evidence="1">
    <name type="scientific">marine metagenome</name>
    <dbReference type="NCBI Taxonomy" id="408172"/>
    <lineage>
        <taxon>unclassified sequences</taxon>
        <taxon>metagenomes</taxon>
        <taxon>ecological metagenomes</taxon>
    </lineage>
</organism>
<dbReference type="EMBL" id="UINC01007094">
    <property type="protein sequence ID" value="SVA31377.1"/>
    <property type="molecule type" value="Genomic_DNA"/>
</dbReference>
<reference evidence="1" key="1">
    <citation type="submission" date="2018-05" db="EMBL/GenBank/DDBJ databases">
        <authorList>
            <person name="Lanie J.A."/>
            <person name="Ng W.-L."/>
            <person name="Kazmierczak K.M."/>
            <person name="Andrzejewski T.M."/>
            <person name="Davidsen T.M."/>
            <person name="Wayne K.J."/>
            <person name="Tettelin H."/>
            <person name="Glass J.I."/>
            <person name="Rusch D."/>
            <person name="Podicherti R."/>
            <person name="Tsui H.-C.T."/>
            <person name="Winkler M.E."/>
        </authorList>
    </citation>
    <scope>NUCLEOTIDE SEQUENCE</scope>
</reference>
<dbReference type="AlphaFoldDB" id="A0A381UVL7"/>
<evidence type="ECO:0000313" key="1">
    <source>
        <dbReference type="EMBL" id="SVA31377.1"/>
    </source>
</evidence>
<protein>
    <submittedName>
        <fullName evidence="1">Uncharacterized protein</fullName>
    </submittedName>
</protein>
<name>A0A381UVL7_9ZZZZ</name>
<proteinExistence type="predicted"/>
<sequence length="302" mass="32399">MLQQPVLATANLDAKEKASMFYDTEPYRKPMPVIRDDRTHALVNILPREGKRLIAKGVLALPEVKRVLEKGWFVVSRGVTPSYILEELTGQEYDKPNCTAGIVASGRMASVIEEDRLGPWVFKDGNLDETSAPVALDQFTASDVSVKGANALDPIGNIGVFAADKAGGTVGGIWPTLTARGSHWIAPVSLERLVPSVIEAAKHCGNHLWDYTMGQSAGFMPVVNAKVVTEVQALELLTGVTAVHVGSGGVAGSEGAVMLALEGDHDIVLKAFELVEAIKGEPQFESPRLIPYVREPETAPTH</sequence>
<accession>A0A381UVL7</accession>